<keyword evidence="7" id="KW-0689">Ribosomal protein</keyword>
<dbReference type="EMBL" id="JAUYVO010000011">
    <property type="protein sequence ID" value="MDP2523883.1"/>
    <property type="molecule type" value="Genomic_DNA"/>
</dbReference>
<organism evidence="7 9">
    <name type="scientific">Neptunomonas phycophila</name>
    <dbReference type="NCBI Taxonomy" id="1572645"/>
    <lineage>
        <taxon>Bacteria</taxon>
        <taxon>Pseudomonadati</taxon>
        <taxon>Pseudomonadota</taxon>
        <taxon>Gammaproteobacteria</taxon>
        <taxon>Oceanospirillales</taxon>
        <taxon>Oceanospirillaceae</taxon>
        <taxon>Neptunomonas</taxon>
    </lineage>
</organism>
<dbReference type="AlphaFoldDB" id="A0AAW7XQ08"/>
<keyword evidence="7" id="KW-0687">Ribonucleoprotein</keyword>
<dbReference type="Pfam" id="PF00583">
    <property type="entry name" value="Acetyltransf_1"/>
    <property type="match status" value="1"/>
</dbReference>
<dbReference type="InterPro" id="IPR050680">
    <property type="entry name" value="YpeA/RimI_acetyltransf"/>
</dbReference>
<evidence type="ECO:0000313" key="9">
    <source>
        <dbReference type="Proteomes" id="UP001169862"/>
    </source>
</evidence>
<comment type="catalytic activity">
    <reaction evidence="5">
        <text>N-terminal L-alanyl-[ribosomal protein bS18] + acetyl-CoA = N-terminal N(alpha)-acetyl-L-alanyl-[ribosomal protein bS18] + CoA + H(+)</text>
        <dbReference type="Rhea" id="RHEA:43756"/>
        <dbReference type="Rhea" id="RHEA-COMP:10676"/>
        <dbReference type="Rhea" id="RHEA-COMP:10677"/>
        <dbReference type="ChEBI" id="CHEBI:15378"/>
        <dbReference type="ChEBI" id="CHEBI:57287"/>
        <dbReference type="ChEBI" id="CHEBI:57288"/>
        <dbReference type="ChEBI" id="CHEBI:64718"/>
        <dbReference type="ChEBI" id="CHEBI:83683"/>
        <dbReference type="EC" id="2.3.1.266"/>
    </reaction>
</comment>
<dbReference type="Proteomes" id="UP001169862">
    <property type="component" value="Unassembled WGS sequence"/>
</dbReference>
<keyword evidence="3 7" id="KW-0808">Transferase</keyword>
<evidence type="ECO:0000256" key="5">
    <source>
        <dbReference type="RuleBase" id="RU363094"/>
    </source>
</evidence>
<feature type="domain" description="N-acetyltransferase" evidence="6">
    <location>
        <begin position="4"/>
        <end position="150"/>
    </location>
</feature>
<comment type="subcellular location">
    <subcellularLocation>
        <location evidence="5">Cytoplasm</location>
    </subcellularLocation>
</comment>
<protein>
    <recommendedName>
        <fullName evidence="5">[Ribosomal protein bS18]-alanine N-acetyltransferase</fullName>
        <ecNumber evidence="5">2.3.1.266</ecNumber>
    </recommendedName>
</protein>
<comment type="function">
    <text evidence="5">Acetylates the N-terminal alanine of ribosomal protein bS18.</text>
</comment>
<comment type="caution">
    <text evidence="7">The sequence shown here is derived from an EMBL/GenBank/DDBJ whole genome shotgun (WGS) entry which is preliminary data.</text>
</comment>
<dbReference type="InterPro" id="IPR006464">
    <property type="entry name" value="AcTrfase_RimI/Ard1"/>
</dbReference>
<dbReference type="GO" id="GO:0005840">
    <property type="term" value="C:ribosome"/>
    <property type="evidence" value="ECO:0007669"/>
    <property type="project" value="UniProtKB-KW"/>
</dbReference>
<evidence type="ECO:0000313" key="10">
    <source>
        <dbReference type="Proteomes" id="UP001177341"/>
    </source>
</evidence>
<dbReference type="InterPro" id="IPR000182">
    <property type="entry name" value="GNAT_dom"/>
</dbReference>
<evidence type="ECO:0000256" key="2">
    <source>
        <dbReference type="ARBA" id="ARBA00022490"/>
    </source>
</evidence>
<accession>A0AAW7XQ08</accession>
<gene>
    <name evidence="7" type="primary">rimI</name>
    <name evidence="7" type="ORF">Q4490_16085</name>
    <name evidence="8" type="ORF">Q8W30_15005</name>
</gene>
<evidence type="ECO:0000256" key="4">
    <source>
        <dbReference type="ARBA" id="ARBA00023315"/>
    </source>
</evidence>
<dbReference type="Proteomes" id="UP001177341">
    <property type="component" value="Unassembled WGS sequence"/>
</dbReference>
<dbReference type="EC" id="2.3.1.266" evidence="5"/>
<evidence type="ECO:0000313" key="8">
    <source>
        <dbReference type="EMBL" id="MDP2523883.1"/>
    </source>
</evidence>
<dbReference type="NCBIfam" id="TIGR01575">
    <property type="entry name" value="rimI"/>
    <property type="match status" value="1"/>
</dbReference>
<dbReference type="SUPFAM" id="SSF55729">
    <property type="entry name" value="Acyl-CoA N-acyltransferases (Nat)"/>
    <property type="match status" value="1"/>
</dbReference>
<dbReference type="InterPro" id="IPR016181">
    <property type="entry name" value="Acyl_CoA_acyltransferase"/>
</dbReference>
<dbReference type="PROSITE" id="PS51186">
    <property type="entry name" value="GNAT"/>
    <property type="match status" value="1"/>
</dbReference>
<evidence type="ECO:0000259" key="6">
    <source>
        <dbReference type="PROSITE" id="PS51186"/>
    </source>
</evidence>
<dbReference type="PANTHER" id="PTHR43420:SF44">
    <property type="entry name" value="ACETYLTRANSFERASE YPEA"/>
    <property type="match status" value="1"/>
</dbReference>
<keyword evidence="4 7" id="KW-0012">Acyltransferase</keyword>
<dbReference type="EMBL" id="JAUOPG010000012">
    <property type="protein sequence ID" value="MDO6455092.1"/>
    <property type="molecule type" value="Genomic_DNA"/>
</dbReference>
<proteinExistence type="inferred from homology"/>
<dbReference type="RefSeq" id="WP_303552008.1">
    <property type="nucleotide sequence ID" value="NZ_JAUOPG010000012.1"/>
</dbReference>
<evidence type="ECO:0000256" key="3">
    <source>
        <dbReference type="ARBA" id="ARBA00022679"/>
    </source>
</evidence>
<dbReference type="GO" id="GO:0005737">
    <property type="term" value="C:cytoplasm"/>
    <property type="evidence" value="ECO:0007669"/>
    <property type="project" value="UniProtKB-SubCell"/>
</dbReference>
<keyword evidence="2 5" id="KW-0963">Cytoplasm</keyword>
<dbReference type="PANTHER" id="PTHR43420">
    <property type="entry name" value="ACETYLTRANSFERASE"/>
    <property type="match status" value="1"/>
</dbReference>
<dbReference type="CDD" id="cd04301">
    <property type="entry name" value="NAT_SF"/>
    <property type="match status" value="1"/>
</dbReference>
<name>A0AAW7XQ08_9GAMM</name>
<dbReference type="GO" id="GO:0008999">
    <property type="term" value="F:protein-N-terminal-alanine acetyltransferase activity"/>
    <property type="evidence" value="ECO:0007669"/>
    <property type="project" value="UniProtKB-EC"/>
</dbReference>
<keyword evidence="10" id="KW-1185">Reference proteome</keyword>
<sequence>MNRYCVAALAASDIPAIGVLETCCLPHEAWSESQLLAHLQHPDTLNMGVYDQDRLIAFAISRVVLDEVELYQIATHPAYAGQGVASQLLSSLVTRWRSQHCTVALLEVNASNVAALRLYAKIGFVENGRRRGYYQTEAGKQDAVLMQLSI</sequence>
<comment type="similarity">
    <text evidence="1 5">Belongs to the acetyltransferase family. RimI subfamily.</text>
</comment>
<evidence type="ECO:0000313" key="7">
    <source>
        <dbReference type="EMBL" id="MDO6455092.1"/>
    </source>
</evidence>
<evidence type="ECO:0000256" key="1">
    <source>
        <dbReference type="ARBA" id="ARBA00005395"/>
    </source>
</evidence>
<reference evidence="7" key="1">
    <citation type="submission" date="2023-07" db="EMBL/GenBank/DDBJ databases">
        <title>Genome content predicts the carbon catabolic preferences of heterotrophic bacteria.</title>
        <authorList>
            <person name="Gralka M."/>
        </authorList>
    </citation>
    <scope>NUCLEOTIDE SEQUENCE</scope>
    <source>
        <strain evidence="8">5G01</strain>
        <strain evidence="7">I2M16</strain>
    </source>
</reference>
<dbReference type="Gene3D" id="3.40.630.30">
    <property type="match status" value="1"/>
</dbReference>